<dbReference type="PANTHER" id="PTHR11963:SF23">
    <property type="entry name" value="CYTOSOL AMINOPEPTIDASE"/>
    <property type="match status" value="1"/>
</dbReference>
<dbReference type="AlphaFoldDB" id="A0A060PRP0"/>
<dbReference type="InterPro" id="IPR008283">
    <property type="entry name" value="Peptidase_M17_N"/>
</dbReference>
<keyword evidence="6 8" id="KW-0378">Hydrolase</keyword>
<evidence type="ECO:0000256" key="6">
    <source>
        <dbReference type="ARBA" id="ARBA00022801"/>
    </source>
</evidence>
<keyword evidence="4 8" id="KW-0031">Aminopeptidase</keyword>
<evidence type="ECO:0000256" key="8">
    <source>
        <dbReference type="HAMAP-Rule" id="MF_00181"/>
    </source>
</evidence>
<comment type="similarity">
    <text evidence="3 8">Belongs to the peptidase M17 family.</text>
</comment>
<dbReference type="PRINTS" id="PR00481">
    <property type="entry name" value="LAMNOPPTDASE"/>
</dbReference>
<dbReference type="GO" id="GO:0006508">
    <property type="term" value="P:proteolysis"/>
    <property type="evidence" value="ECO:0007669"/>
    <property type="project" value="UniProtKB-KW"/>
</dbReference>
<dbReference type="PANTHER" id="PTHR11963">
    <property type="entry name" value="LEUCINE AMINOPEPTIDASE-RELATED"/>
    <property type="match status" value="1"/>
</dbReference>
<evidence type="ECO:0000313" key="10">
    <source>
        <dbReference type="EMBL" id="BAO98244.1"/>
    </source>
</evidence>
<feature type="binding site" evidence="8">
    <location>
        <position position="263"/>
    </location>
    <ligand>
        <name>Mn(2+)</name>
        <dbReference type="ChEBI" id="CHEBI:29035"/>
        <label>1</label>
    </ligand>
</feature>
<feature type="active site" evidence="8">
    <location>
        <position position="344"/>
    </location>
</feature>
<dbReference type="InterPro" id="IPR011356">
    <property type="entry name" value="Leucine_aapep/pepB"/>
</dbReference>
<evidence type="ECO:0000256" key="4">
    <source>
        <dbReference type="ARBA" id="ARBA00022438"/>
    </source>
</evidence>
<feature type="binding site" evidence="8">
    <location>
        <position position="281"/>
    </location>
    <ligand>
        <name>Mn(2+)</name>
        <dbReference type="ChEBI" id="CHEBI:29035"/>
        <label>2</label>
    </ligand>
</feature>
<feature type="binding site" evidence="8">
    <location>
        <position position="258"/>
    </location>
    <ligand>
        <name>Mn(2+)</name>
        <dbReference type="ChEBI" id="CHEBI:29035"/>
        <label>2</label>
    </ligand>
</feature>
<dbReference type="Gene3D" id="3.40.220.10">
    <property type="entry name" value="Leucine Aminopeptidase, subunit E, domain 1"/>
    <property type="match status" value="1"/>
</dbReference>
<evidence type="ECO:0000256" key="7">
    <source>
        <dbReference type="ARBA" id="ARBA00023211"/>
    </source>
</evidence>
<dbReference type="Gene3D" id="3.40.630.10">
    <property type="entry name" value="Zn peptidases"/>
    <property type="match status" value="1"/>
</dbReference>
<dbReference type="Pfam" id="PF00883">
    <property type="entry name" value="Peptidase_M17"/>
    <property type="match status" value="1"/>
</dbReference>
<feature type="active site" evidence="8">
    <location>
        <position position="270"/>
    </location>
</feature>
<sequence>MLKIKLEKTTFENAKAECSLVFIVNKDFDHVWVKNKKLLETFKYEGEGTFLDQENKILYAGVKEDDVHLLRESACLAVRTLKKLAFKSVKVGVYTCGAHSKDNVLLENLKALFLGLKLGLYEYDTFKSNKKESVLKEAIVALELHKPCEKTCANSLEKSAKEALKYAEIMTESLNIVRDLVNTPPMIGTPVYMAEVAQKVAKENHLEIHVHDEKFLEEKKMNAFLAVNKASLGVNPPRLIHLVYKPKKAKKKIALVGKGLTYDCGGLSLKPADYMVTMKADKGGGSAVIGLLNALAKLGVEAEVHGIIGATENMIGPAAYKPDDILISKEGKSIEVRNTDAEGRLVLADCLSYAQDLNPDMIVDFATLTGACVVGLGEFTSAIMGHNEELKNLFETSGLESGELLAKLPFNRHLKKLIESKIADVCNISSSRYGGAITAGLFLNEFIRDEFKDKWLHIDIAGPAYVEKEWDVNSFGASGAGVRACTAFVEELLKKA</sequence>
<protein>
    <recommendedName>
        <fullName evidence="8">Probable cytosol aminopeptidase</fullName>
        <ecNumber evidence="8">3.4.11.1</ecNumber>
    </recommendedName>
    <alternativeName>
        <fullName evidence="8">Leucine aminopeptidase</fullName>
        <shortName evidence="8">LAP</shortName>
        <ecNumber evidence="8">3.4.11.10</ecNumber>
    </alternativeName>
    <alternativeName>
        <fullName evidence="8">Leucyl aminopeptidase</fullName>
    </alternativeName>
</protein>
<evidence type="ECO:0000256" key="5">
    <source>
        <dbReference type="ARBA" id="ARBA00022670"/>
    </source>
</evidence>
<feature type="domain" description="Cytosol aminopeptidase" evidence="9">
    <location>
        <begin position="338"/>
        <end position="345"/>
    </location>
</feature>
<feature type="binding site" evidence="8">
    <location>
        <position position="263"/>
    </location>
    <ligand>
        <name>Mn(2+)</name>
        <dbReference type="ChEBI" id="CHEBI:29035"/>
        <label>2</label>
    </ligand>
</feature>
<dbReference type="Pfam" id="PF02789">
    <property type="entry name" value="Peptidase_M17_N"/>
    <property type="match status" value="1"/>
</dbReference>
<dbReference type="InterPro" id="IPR023042">
    <property type="entry name" value="Peptidase_M17_leu_NH2_pept"/>
</dbReference>
<feature type="binding site" evidence="8">
    <location>
        <position position="342"/>
    </location>
    <ligand>
        <name>Mn(2+)</name>
        <dbReference type="ChEBI" id="CHEBI:29035"/>
        <label>1</label>
    </ligand>
</feature>
<evidence type="ECO:0000256" key="3">
    <source>
        <dbReference type="ARBA" id="ARBA00009528"/>
    </source>
</evidence>
<proteinExistence type="inferred from homology"/>
<dbReference type="RefSeq" id="WP_041051181.1">
    <property type="nucleotide sequence ID" value="NZ_AP014523.1"/>
</dbReference>
<organism evidence="10 11">
    <name type="scientific">Helicobacter pylori NY40</name>
    <dbReference type="NCBI Taxonomy" id="1426844"/>
    <lineage>
        <taxon>Bacteria</taxon>
        <taxon>Pseudomonadati</taxon>
        <taxon>Campylobacterota</taxon>
        <taxon>Epsilonproteobacteria</taxon>
        <taxon>Campylobacterales</taxon>
        <taxon>Helicobacteraceae</taxon>
        <taxon>Helicobacter</taxon>
    </lineage>
</organism>
<dbReference type="EC" id="3.4.11.1" evidence="8"/>
<dbReference type="InterPro" id="IPR043472">
    <property type="entry name" value="Macro_dom-like"/>
</dbReference>
<dbReference type="EMBL" id="AP014523">
    <property type="protein sequence ID" value="BAO98244.1"/>
    <property type="molecule type" value="Genomic_DNA"/>
</dbReference>
<dbReference type="NCBIfam" id="NF002079">
    <property type="entry name" value="PRK00913.3-1"/>
    <property type="match status" value="1"/>
</dbReference>
<comment type="function">
    <text evidence="8">Presumably involved in the processing and regular turnover of intracellular proteins. Catalyzes the removal of unsubstituted N-terminal amino acids from various peptides.</text>
</comment>
<dbReference type="Proteomes" id="UP000031662">
    <property type="component" value="Chromosome"/>
</dbReference>
<dbReference type="GO" id="GO:0070006">
    <property type="term" value="F:metalloaminopeptidase activity"/>
    <property type="evidence" value="ECO:0007669"/>
    <property type="project" value="InterPro"/>
</dbReference>
<keyword evidence="7 8" id="KW-0464">Manganese</keyword>
<dbReference type="GO" id="GO:0005737">
    <property type="term" value="C:cytoplasm"/>
    <property type="evidence" value="ECO:0007669"/>
    <property type="project" value="UniProtKB-SubCell"/>
</dbReference>
<dbReference type="HOGENOM" id="CLU_013734_6_1_7"/>
<accession>A0A060PRP0</accession>
<dbReference type="SUPFAM" id="SSF53187">
    <property type="entry name" value="Zn-dependent exopeptidases"/>
    <property type="match status" value="1"/>
</dbReference>
<evidence type="ECO:0000259" key="9">
    <source>
        <dbReference type="PROSITE" id="PS00631"/>
    </source>
</evidence>
<dbReference type="HAMAP" id="MF_00181">
    <property type="entry name" value="Cytosol_peptidase_M17"/>
    <property type="match status" value="1"/>
</dbReference>
<keyword evidence="8" id="KW-0963">Cytoplasm</keyword>
<reference evidence="10 11" key="1">
    <citation type="submission" date="2013-11" db="EMBL/GenBank/DDBJ databases">
        <title>Estimation of Helicobacter pylori bacteriophage ecology using H. pylori isolates.</title>
        <authorList>
            <person name="Uchiyama J."/>
            <person name="Takemura-Uchiyama I."/>
            <person name="Ujihara T."/>
            <person name="Matsuzaki S."/>
        </authorList>
    </citation>
    <scope>NUCLEOTIDE SEQUENCE [LARGE SCALE GENOMIC DNA]</scope>
    <source>
        <strain evidence="10 11">NY40</strain>
    </source>
</reference>
<evidence type="ECO:0000313" key="11">
    <source>
        <dbReference type="Proteomes" id="UP000031662"/>
    </source>
</evidence>
<dbReference type="CDD" id="cd00433">
    <property type="entry name" value="Peptidase_M17"/>
    <property type="match status" value="1"/>
</dbReference>
<evidence type="ECO:0000256" key="1">
    <source>
        <dbReference type="ARBA" id="ARBA00000135"/>
    </source>
</evidence>
<comment type="catalytic activity">
    <reaction evidence="1 8">
        <text>Release of an N-terminal amino acid, Xaa-|-Yaa-, in which Xaa is preferably Leu, but may be other amino acids including Pro although not Arg or Lys, and Yaa may be Pro. Amino acid amides and methyl esters are also readily hydrolyzed, but rates on arylamides are exceedingly low.</text>
        <dbReference type="EC" id="3.4.11.1"/>
    </reaction>
</comment>
<gene>
    <name evidence="8" type="primary">pepA</name>
    <name evidence="10" type="ORF">NY40_1237</name>
</gene>
<comment type="cofactor">
    <cofactor evidence="8">
        <name>Mn(2+)</name>
        <dbReference type="ChEBI" id="CHEBI:29035"/>
    </cofactor>
    <text evidence="8">Binds 2 manganese ions per subunit.</text>
</comment>
<dbReference type="GO" id="GO:0030145">
    <property type="term" value="F:manganese ion binding"/>
    <property type="evidence" value="ECO:0007669"/>
    <property type="project" value="UniProtKB-UniRule"/>
</dbReference>
<evidence type="ECO:0000256" key="2">
    <source>
        <dbReference type="ARBA" id="ARBA00000967"/>
    </source>
</evidence>
<name>A0A060PRP0_HELPX</name>
<dbReference type="InterPro" id="IPR000819">
    <property type="entry name" value="Peptidase_M17_C"/>
</dbReference>
<feature type="binding site" evidence="8">
    <location>
        <position position="342"/>
    </location>
    <ligand>
        <name>Mn(2+)</name>
        <dbReference type="ChEBI" id="CHEBI:29035"/>
        <label>2</label>
    </ligand>
</feature>
<dbReference type="PROSITE" id="PS00631">
    <property type="entry name" value="CYTOSOL_AP"/>
    <property type="match status" value="1"/>
</dbReference>
<dbReference type="SUPFAM" id="SSF52949">
    <property type="entry name" value="Macro domain-like"/>
    <property type="match status" value="1"/>
</dbReference>
<dbReference type="NCBIfam" id="NF002081">
    <property type="entry name" value="PRK00913.3-3"/>
    <property type="match status" value="1"/>
</dbReference>
<dbReference type="EC" id="3.4.11.10" evidence="8"/>
<keyword evidence="8" id="KW-0479">Metal-binding</keyword>
<keyword evidence="5 8" id="KW-0645">Protease</keyword>
<comment type="subcellular location">
    <subcellularLocation>
        <location evidence="8">Cytoplasm</location>
    </subcellularLocation>
</comment>
<comment type="catalytic activity">
    <reaction evidence="2 8">
        <text>Release of an N-terminal amino acid, preferentially leucine, but not glutamic or aspartic acids.</text>
        <dbReference type="EC" id="3.4.11.10"/>
    </reaction>
</comment>
<feature type="binding site" evidence="8">
    <location>
        <position position="340"/>
    </location>
    <ligand>
        <name>Mn(2+)</name>
        <dbReference type="ChEBI" id="CHEBI:29035"/>
        <label>1</label>
    </ligand>
</feature>